<proteinExistence type="predicted"/>
<evidence type="ECO:0000313" key="3">
    <source>
        <dbReference type="EMBL" id="CAD0004476.1"/>
    </source>
</evidence>
<keyword evidence="4" id="KW-1185">Reference proteome</keyword>
<dbReference type="Proteomes" id="UP000556700">
    <property type="component" value="Unassembled WGS sequence"/>
</dbReference>
<evidence type="ECO:0000256" key="1">
    <source>
        <dbReference type="SAM" id="MobiDB-lite"/>
    </source>
</evidence>
<comment type="caution">
    <text evidence="3">The sequence shown here is derived from an EMBL/GenBank/DDBJ whole genome shotgun (WGS) entry which is preliminary data.</text>
</comment>
<name>A0A6V6YYJ0_9FLAO</name>
<evidence type="ECO:0000256" key="2">
    <source>
        <dbReference type="SAM" id="SignalP"/>
    </source>
</evidence>
<protein>
    <submittedName>
        <fullName evidence="3">Uncharacterized protein</fullName>
    </submittedName>
</protein>
<dbReference type="RefSeq" id="WP_031457106.1">
    <property type="nucleotide sequence ID" value="NZ_CAIJDO010000130.1"/>
</dbReference>
<evidence type="ECO:0000313" key="4">
    <source>
        <dbReference type="Proteomes" id="UP000556700"/>
    </source>
</evidence>
<feature type="signal peptide" evidence="2">
    <location>
        <begin position="1"/>
        <end position="18"/>
    </location>
</feature>
<feature type="chain" id="PRO_5028099370" evidence="2">
    <location>
        <begin position="19"/>
        <end position="540"/>
    </location>
</feature>
<accession>A0A6V6YYJ0</accession>
<organism evidence="3 4">
    <name type="scientific">Flavobacterium chungangense</name>
    <dbReference type="NCBI Taxonomy" id="554283"/>
    <lineage>
        <taxon>Bacteria</taxon>
        <taxon>Pseudomonadati</taxon>
        <taxon>Bacteroidota</taxon>
        <taxon>Flavobacteriia</taxon>
        <taxon>Flavobacteriales</taxon>
        <taxon>Flavobacteriaceae</taxon>
        <taxon>Flavobacterium</taxon>
    </lineage>
</organism>
<sequence length="540" mass="56642">MKKLLLFLVLAVTFNLSAQTISTTYFAKPLELNSVPASTTKADSVLVRGTDKIIKYVPRSEFGGGGSQDLPQTLANGSTATGISNFVVSGSNGSVSLSEFGAEISNNAYGQLAVSPNGIVIQNRGNSNPIQIQGNSAGVNVTGSMGAQLEMPNSGVVKLHSNQGLNINNYSSNPLNIYSTTKTEIQGVAGLELRSQSAYVDMIAPKVEMFGNGQSNKITTNDESGRVSMTSTSGGVDISSTGGYVDIRSPYSGINVGNINDNSPLYFNTGGYCQLKSGGILSMESDNQIYSISPRVSMNTTSSSNFSLADSGAVYLNSSNSQPMYFSASGNDIGLFSSRLIIGGYSQLGEFNVSGLPIPSSSAYATVIDALDPENGQIPVGEGAVKVPVFFNGIDWRIISGGSSGSESQTNIIAGANISITGTGTTPDPYIINYMPPYRVYRALLTQNGTNAPTAIVLENTLGGDVVWSRDGAGIYIGDLVGATSEQNKTFITVGRTISNFYCVAKAFTNSFFVGSVDKDVPGGTDSYLNKMPVEIIVYN</sequence>
<feature type="region of interest" description="Disordered" evidence="1">
    <location>
        <begin position="214"/>
        <end position="233"/>
    </location>
</feature>
<dbReference type="AlphaFoldDB" id="A0A6V6YYJ0"/>
<keyword evidence="2" id="KW-0732">Signal</keyword>
<reference evidence="3 4" key="1">
    <citation type="submission" date="2020-06" db="EMBL/GenBank/DDBJ databases">
        <authorList>
            <person name="Criscuolo A."/>
        </authorList>
    </citation>
    <scope>NUCLEOTIDE SEQUENCE [LARGE SCALE GENOMIC DNA]</scope>
    <source>
        <strain evidence="4">CIP 110025</strain>
    </source>
</reference>
<gene>
    <name evidence="3" type="ORF">FLACHUCJ7_01880</name>
</gene>
<dbReference type="EMBL" id="CAIJDO010000130">
    <property type="protein sequence ID" value="CAD0004476.1"/>
    <property type="molecule type" value="Genomic_DNA"/>
</dbReference>